<keyword evidence="2" id="KW-1185">Reference proteome</keyword>
<accession>A0AA91PBW4</accession>
<dbReference type="EMBL" id="NCXO01000048">
    <property type="protein sequence ID" value="OSC30595.1"/>
    <property type="molecule type" value="Genomic_DNA"/>
</dbReference>
<evidence type="ECO:0000313" key="1">
    <source>
        <dbReference type="EMBL" id="OSC30595.1"/>
    </source>
</evidence>
<name>A0AA91PBW4_9MYCO</name>
<organism evidence="1 2">
    <name type="scientific">Mycolicibacillus koreensis</name>
    <dbReference type="NCBI Taxonomy" id="1069220"/>
    <lineage>
        <taxon>Bacteria</taxon>
        <taxon>Bacillati</taxon>
        <taxon>Actinomycetota</taxon>
        <taxon>Actinomycetes</taxon>
        <taxon>Mycobacteriales</taxon>
        <taxon>Mycobacteriaceae</taxon>
        <taxon>Mycolicibacillus</taxon>
    </lineage>
</organism>
<evidence type="ECO:0000313" key="2">
    <source>
        <dbReference type="Proteomes" id="UP000193577"/>
    </source>
</evidence>
<comment type="caution">
    <text evidence="1">The sequence shown here is derived from an EMBL/GenBank/DDBJ whole genome shotgun (WGS) entry which is preliminary data.</text>
</comment>
<dbReference type="AlphaFoldDB" id="A0AA91PBW4"/>
<reference evidence="1 2" key="1">
    <citation type="submission" date="2017-04" db="EMBL/GenBank/DDBJ databases">
        <title>The new phylogeny of genus Mycobacterium.</title>
        <authorList>
            <person name="Tortoli E."/>
            <person name="Trovato A."/>
            <person name="Cirillo D.M."/>
        </authorList>
    </citation>
    <scope>NUCLEOTIDE SEQUENCE [LARGE SCALE GENOMIC DNA]</scope>
    <source>
        <strain evidence="1 2">KCTC 19819</strain>
    </source>
</reference>
<sequence length="64" mass="7343">MSEYGREIVKTIRKANFDGPIHLSLVLDDDLPAHCYRCRSTSLGEGDLAQFRGDHWLCEYCSRP</sequence>
<dbReference type="Proteomes" id="UP000193577">
    <property type="component" value="Unassembled WGS sequence"/>
</dbReference>
<gene>
    <name evidence="1" type="ORF">B8W67_16790</name>
</gene>
<protein>
    <submittedName>
        <fullName evidence="1">Uncharacterized protein</fullName>
    </submittedName>
</protein>
<proteinExistence type="predicted"/>